<name>A0A5C3FCV8_9BASI</name>
<protein>
    <submittedName>
        <fullName evidence="2">Uncharacterized protein</fullName>
    </submittedName>
</protein>
<gene>
    <name evidence="2" type="ORF">PSFLO_06949</name>
</gene>
<accession>A0A5C3FCV8</accession>
<dbReference type="Proteomes" id="UP000323386">
    <property type="component" value="Unassembled WGS sequence"/>
</dbReference>
<dbReference type="EMBL" id="OOIP01000027">
    <property type="protein sequence ID" value="SPO41467.1"/>
    <property type="molecule type" value="Genomic_DNA"/>
</dbReference>
<evidence type="ECO:0000313" key="2">
    <source>
        <dbReference type="EMBL" id="SPO41467.1"/>
    </source>
</evidence>
<evidence type="ECO:0000256" key="1">
    <source>
        <dbReference type="SAM" id="MobiDB-lite"/>
    </source>
</evidence>
<proteinExistence type="predicted"/>
<keyword evidence="3" id="KW-1185">Reference proteome</keyword>
<dbReference type="AlphaFoldDB" id="A0A5C3FCV8"/>
<organism evidence="2 3">
    <name type="scientific">Pseudozyma flocculosa</name>
    <dbReference type="NCBI Taxonomy" id="84751"/>
    <lineage>
        <taxon>Eukaryota</taxon>
        <taxon>Fungi</taxon>
        <taxon>Dikarya</taxon>
        <taxon>Basidiomycota</taxon>
        <taxon>Ustilaginomycotina</taxon>
        <taxon>Ustilaginomycetes</taxon>
        <taxon>Ustilaginales</taxon>
        <taxon>Ustilaginaceae</taxon>
        <taxon>Pseudozyma</taxon>
    </lineage>
</organism>
<reference evidence="2 3" key="1">
    <citation type="submission" date="2018-03" db="EMBL/GenBank/DDBJ databases">
        <authorList>
            <person name="Guldener U."/>
        </authorList>
    </citation>
    <scope>NUCLEOTIDE SEQUENCE [LARGE SCALE GENOMIC DNA]</scope>
    <source>
        <strain evidence="2 3">DAOM196992</strain>
    </source>
</reference>
<sequence length="123" mass="12845">MPTRRGRNTAIAANGSTGRRFTAKARRQGSEAAGSPPRDACLPRSGPCRNLTGCHPESGPWIGAKACVDGTAGGASVSTPPRSSKVDNPPSAMSLAATPEMCNEKGRADQKLRQQIETRAVQM</sequence>
<feature type="region of interest" description="Disordered" evidence="1">
    <location>
        <begin position="1"/>
        <end position="43"/>
    </location>
</feature>
<evidence type="ECO:0000313" key="3">
    <source>
        <dbReference type="Proteomes" id="UP000323386"/>
    </source>
</evidence>
<feature type="region of interest" description="Disordered" evidence="1">
    <location>
        <begin position="70"/>
        <end position="93"/>
    </location>
</feature>